<organism evidence="2 3">
    <name type="scientific">Rotaria sordida</name>
    <dbReference type="NCBI Taxonomy" id="392033"/>
    <lineage>
        <taxon>Eukaryota</taxon>
        <taxon>Metazoa</taxon>
        <taxon>Spiralia</taxon>
        <taxon>Gnathifera</taxon>
        <taxon>Rotifera</taxon>
        <taxon>Eurotatoria</taxon>
        <taxon>Bdelloidea</taxon>
        <taxon>Philodinida</taxon>
        <taxon>Philodinidae</taxon>
        <taxon>Rotaria</taxon>
    </lineage>
</organism>
<name>A0A820JVZ2_9BILA</name>
<reference evidence="2" key="1">
    <citation type="submission" date="2021-02" db="EMBL/GenBank/DDBJ databases">
        <authorList>
            <person name="Nowell W R."/>
        </authorList>
    </citation>
    <scope>NUCLEOTIDE SEQUENCE</scope>
</reference>
<dbReference type="EMBL" id="CAJOBD010045343">
    <property type="protein sequence ID" value="CAF4333853.1"/>
    <property type="molecule type" value="Genomic_DNA"/>
</dbReference>
<accession>A0A820JVZ2</accession>
<gene>
    <name evidence="2" type="ORF">JBS370_LOCUS41400</name>
</gene>
<comment type="caution">
    <text evidence="2">The sequence shown here is derived from an EMBL/GenBank/DDBJ whole genome shotgun (WGS) entry which is preliminary data.</text>
</comment>
<dbReference type="Proteomes" id="UP000663836">
    <property type="component" value="Unassembled WGS sequence"/>
</dbReference>
<feature type="region of interest" description="Disordered" evidence="1">
    <location>
        <begin position="1"/>
        <end position="25"/>
    </location>
</feature>
<evidence type="ECO:0000313" key="2">
    <source>
        <dbReference type="EMBL" id="CAF4333853.1"/>
    </source>
</evidence>
<evidence type="ECO:0000256" key="1">
    <source>
        <dbReference type="SAM" id="MobiDB-lite"/>
    </source>
</evidence>
<dbReference type="AlphaFoldDB" id="A0A820JVZ2"/>
<feature type="non-terminal residue" evidence="2">
    <location>
        <position position="25"/>
    </location>
</feature>
<protein>
    <submittedName>
        <fullName evidence="2">Uncharacterized protein</fullName>
    </submittedName>
</protein>
<sequence length="25" mass="2791">MKNQAAQKLRDHMGTPPIGINQDRA</sequence>
<evidence type="ECO:0000313" key="3">
    <source>
        <dbReference type="Proteomes" id="UP000663836"/>
    </source>
</evidence>
<proteinExistence type="predicted"/>